<dbReference type="InterPro" id="IPR005508">
    <property type="entry name" value="At2g31720-like"/>
</dbReference>
<dbReference type="Pfam" id="PF03754">
    <property type="entry name" value="At2g31720-like"/>
    <property type="match status" value="1"/>
</dbReference>
<sequence length="144" mass="16592">MPSSLPAVINQVLLERGYSEPVFLAQKQLCLLDVRPQNSRFLIPQREIQQQFLTEEEKTTLNNGGMIPITLMNSEFSENNVTLKKWEVHDMLDGGVTSSYLLIRNGWNQVVLQNGLQPSNIVRLWSCRTPENDMFLVFEVERVQ</sequence>
<reference evidence="6 7" key="1">
    <citation type="submission" date="2019-06" db="EMBL/GenBank/DDBJ databases">
        <title>A chromosomal-level reference genome of Carpinus fangiana (Coryloideae, Betulaceae).</title>
        <authorList>
            <person name="Yang X."/>
            <person name="Wang Z."/>
            <person name="Zhang L."/>
            <person name="Hao G."/>
            <person name="Liu J."/>
            <person name="Yang Y."/>
        </authorList>
    </citation>
    <scope>NUCLEOTIDE SEQUENCE [LARGE SCALE GENOMIC DNA]</scope>
    <source>
        <strain evidence="6">Cfa_2016G</strain>
        <tissue evidence="6">Leaf</tissue>
    </source>
</reference>
<gene>
    <name evidence="6" type="ORF">FH972_016247</name>
</gene>
<dbReference type="OrthoDB" id="1090008at2759"/>
<dbReference type="PANTHER" id="PTHR31541">
    <property type="entry name" value="B3 DOMAIN PLANT PROTEIN-RELATED"/>
    <property type="match status" value="1"/>
</dbReference>
<dbReference type="GO" id="GO:0005634">
    <property type="term" value="C:nucleus"/>
    <property type="evidence" value="ECO:0007669"/>
    <property type="project" value="UniProtKB-SubCell"/>
</dbReference>
<keyword evidence="5" id="KW-0539">Nucleus</keyword>
<evidence type="ECO:0000313" key="6">
    <source>
        <dbReference type="EMBL" id="KAE8077712.1"/>
    </source>
</evidence>
<evidence type="ECO:0000256" key="4">
    <source>
        <dbReference type="ARBA" id="ARBA00023163"/>
    </source>
</evidence>
<dbReference type="Gene3D" id="2.40.330.10">
    <property type="entry name" value="DNA-binding pseudobarrel domain"/>
    <property type="match status" value="1"/>
</dbReference>
<evidence type="ECO:0000256" key="1">
    <source>
        <dbReference type="ARBA" id="ARBA00004123"/>
    </source>
</evidence>
<keyword evidence="2" id="KW-0805">Transcription regulation</keyword>
<proteinExistence type="predicted"/>
<protein>
    <recommendedName>
        <fullName evidence="8">TF-B3 domain-containing protein</fullName>
    </recommendedName>
</protein>
<evidence type="ECO:0000256" key="3">
    <source>
        <dbReference type="ARBA" id="ARBA00023125"/>
    </source>
</evidence>
<dbReference type="EMBL" id="CM017326">
    <property type="protein sequence ID" value="KAE8077712.1"/>
    <property type="molecule type" value="Genomic_DNA"/>
</dbReference>
<dbReference type="Proteomes" id="UP000327013">
    <property type="component" value="Chromosome 6"/>
</dbReference>
<evidence type="ECO:0008006" key="8">
    <source>
        <dbReference type="Google" id="ProtNLM"/>
    </source>
</evidence>
<evidence type="ECO:0000256" key="5">
    <source>
        <dbReference type="ARBA" id="ARBA00023242"/>
    </source>
</evidence>
<keyword evidence="4" id="KW-0804">Transcription</keyword>
<dbReference type="GO" id="GO:0003677">
    <property type="term" value="F:DNA binding"/>
    <property type="evidence" value="ECO:0007669"/>
    <property type="project" value="UniProtKB-KW"/>
</dbReference>
<dbReference type="InterPro" id="IPR015300">
    <property type="entry name" value="DNA-bd_pseudobarrel_sf"/>
</dbReference>
<dbReference type="AlphaFoldDB" id="A0A5N6RFK9"/>
<organism evidence="6 7">
    <name type="scientific">Carpinus fangiana</name>
    <dbReference type="NCBI Taxonomy" id="176857"/>
    <lineage>
        <taxon>Eukaryota</taxon>
        <taxon>Viridiplantae</taxon>
        <taxon>Streptophyta</taxon>
        <taxon>Embryophyta</taxon>
        <taxon>Tracheophyta</taxon>
        <taxon>Spermatophyta</taxon>
        <taxon>Magnoliopsida</taxon>
        <taxon>eudicotyledons</taxon>
        <taxon>Gunneridae</taxon>
        <taxon>Pentapetalae</taxon>
        <taxon>rosids</taxon>
        <taxon>fabids</taxon>
        <taxon>Fagales</taxon>
        <taxon>Betulaceae</taxon>
        <taxon>Carpinus</taxon>
    </lineage>
</organism>
<dbReference type="SUPFAM" id="SSF101936">
    <property type="entry name" value="DNA-binding pseudobarrel domain"/>
    <property type="match status" value="1"/>
</dbReference>
<dbReference type="PANTHER" id="PTHR31541:SF25">
    <property type="entry name" value="GAMMA-GLIADIN B"/>
    <property type="match status" value="1"/>
</dbReference>
<evidence type="ECO:0000313" key="7">
    <source>
        <dbReference type="Proteomes" id="UP000327013"/>
    </source>
</evidence>
<accession>A0A5N6RFK9</accession>
<comment type="subcellular location">
    <subcellularLocation>
        <location evidence="1">Nucleus</location>
    </subcellularLocation>
</comment>
<keyword evidence="7" id="KW-1185">Reference proteome</keyword>
<keyword evidence="3" id="KW-0238">DNA-binding</keyword>
<evidence type="ECO:0000256" key="2">
    <source>
        <dbReference type="ARBA" id="ARBA00023015"/>
    </source>
</evidence>
<name>A0A5N6RFK9_9ROSI</name>